<keyword evidence="6" id="KW-0498">Mitosis</keyword>
<dbReference type="GO" id="GO:0005874">
    <property type="term" value="C:microtubule"/>
    <property type="evidence" value="ECO:0007669"/>
    <property type="project" value="UniProtKB-KW"/>
</dbReference>
<comment type="caution">
    <text evidence="12">The sequence shown here is derived from an EMBL/GenBank/DDBJ whole genome shotgun (WGS) entry which is preliminary data.</text>
</comment>
<keyword evidence="9" id="KW-0131">Cell cycle</keyword>
<feature type="coiled-coil region" evidence="10">
    <location>
        <begin position="531"/>
        <end position="580"/>
    </location>
</feature>
<evidence type="ECO:0000256" key="5">
    <source>
        <dbReference type="ARBA" id="ARBA00022701"/>
    </source>
</evidence>
<keyword evidence="8" id="KW-0206">Cytoskeleton</keyword>
<dbReference type="PRINTS" id="PR02089">
    <property type="entry name" value="HAUSAUGMINL3"/>
</dbReference>
<keyword evidence="7 10" id="KW-0175">Coiled coil</keyword>
<dbReference type="GO" id="GO:0070652">
    <property type="term" value="C:HAUS complex"/>
    <property type="evidence" value="ECO:0007669"/>
    <property type="project" value="InterPro"/>
</dbReference>
<sequence length="580" mass="66890">MRLSRNRSTCFLLDPPRVQGSDFVEMLRLIGYPGAQDLKGEDFDWLCEGSEEVEVFLSWLCTAIDQKNVLTSEQLDAYDALLNSGQPLLEADELHDLCKGANEDEVEWEMEDKKSLEELEAELQSLRTLKVHRLQSRNKLESLQLTLLHNRLSLEKVERQEEKNLSNAKEELSNLNSRCNAALVKLREKAKELGEYHTTKSSPSIFLSTIDLDSYIKLEDTCWEKVMQNAKDVLPVKEEDLEKERKVQIEMDKESKRVQTAWSSQKIQLSIAQATLNGNKEALNWLDRNAEQVWDPLRLPLLDREIQTLEAEVESLQIEKLPSLVREASVDLCLPAHQGWVQTEKQRLSRIDQDQAPVAEALFTQMSRLQLVELGLQVEMREHRKTECELRGLKNEMGSLCGEHRRRTLGPRELRGTPQWLPPLRVDSKDHTAVRLSVMLENPSRQKELFPKYETLQRQAGALLQELTALSSIHHGPLTQTSSLERDCEELHQCLCCGTRNLQLRDPTLTLAFEVLSSGVSEFNQCCLDCLRDLERKKHAIQTSYLEHERQFYVLFYRDATMLAKLVQDLEQRVKELHAD</sequence>
<dbReference type="Proteomes" id="UP001181693">
    <property type="component" value="Unassembled WGS sequence"/>
</dbReference>
<dbReference type="GO" id="GO:0072686">
    <property type="term" value="C:mitotic spindle"/>
    <property type="evidence" value="ECO:0007669"/>
    <property type="project" value="TreeGrafter"/>
</dbReference>
<dbReference type="GO" id="GO:0005815">
    <property type="term" value="C:microtubule organizing center"/>
    <property type="evidence" value="ECO:0007669"/>
    <property type="project" value="TreeGrafter"/>
</dbReference>
<evidence type="ECO:0000256" key="1">
    <source>
        <dbReference type="ARBA" id="ARBA00004186"/>
    </source>
</evidence>
<dbReference type="GO" id="GO:0051301">
    <property type="term" value="P:cell division"/>
    <property type="evidence" value="ECO:0007669"/>
    <property type="project" value="UniProtKB-KW"/>
</dbReference>
<comment type="subcellular location">
    <subcellularLocation>
        <location evidence="1">Cytoplasm</location>
        <location evidence="1">Cytoskeleton</location>
        <location evidence="1">Spindle</location>
    </subcellularLocation>
</comment>
<dbReference type="InterPro" id="IPR026206">
    <property type="entry name" value="HAUS3"/>
</dbReference>
<gene>
    <name evidence="12" type="ORF">GDO54_017258</name>
</gene>
<evidence type="ECO:0000256" key="4">
    <source>
        <dbReference type="ARBA" id="ARBA00022618"/>
    </source>
</evidence>
<evidence type="ECO:0000256" key="10">
    <source>
        <dbReference type="SAM" id="Coils"/>
    </source>
</evidence>
<keyword evidence="4" id="KW-0132">Cell division</keyword>
<dbReference type="GO" id="GO:0031023">
    <property type="term" value="P:microtubule organizing center organization"/>
    <property type="evidence" value="ECO:0007669"/>
    <property type="project" value="TreeGrafter"/>
</dbReference>
<keyword evidence="3" id="KW-0963">Cytoplasm</keyword>
<evidence type="ECO:0000313" key="12">
    <source>
        <dbReference type="EMBL" id="DBA20484.1"/>
    </source>
</evidence>
<evidence type="ECO:0000313" key="13">
    <source>
        <dbReference type="Proteomes" id="UP001181693"/>
    </source>
</evidence>
<dbReference type="EMBL" id="DYDO01000007">
    <property type="protein sequence ID" value="DBA20484.1"/>
    <property type="molecule type" value="Genomic_DNA"/>
</dbReference>
<evidence type="ECO:0000256" key="8">
    <source>
        <dbReference type="ARBA" id="ARBA00023212"/>
    </source>
</evidence>
<comment type="similarity">
    <text evidence="2">Belongs to the HAUS3 family.</text>
</comment>
<evidence type="ECO:0000256" key="2">
    <source>
        <dbReference type="ARBA" id="ARBA00009645"/>
    </source>
</evidence>
<evidence type="ECO:0000256" key="9">
    <source>
        <dbReference type="ARBA" id="ARBA00023306"/>
    </source>
</evidence>
<evidence type="ECO:0000259" key="11">
    <source>
        <dbReference type="Pfam" id="PF14932"/>
    </source>
</evidence>
<organism evidence="12 13">
    <name type="scientific">Pyxicephalus adspersus</name>
    <name type="common">African bullfrog</name>
    <dbReference type="NCBI Taxonomy" id="30357"/>
    <lineage>
        <taxon>Eukaryota</taxon>
        <taxon>Metazoa</taxon>
        <taxon>Chordata</taxon>
        <taxon>Craniata</taxon>
        <taxon>Vertebrata</taxon>
        <taxon>Euteleostomi</taxon>
        <taxon>Amphibia</taxon>
        <taxon>Batrachia</taxon>
        <taxon>Anura</taxon>
        <taxon>Neobatrachia</taxon>
        <taxon>Ranoidea</taxon>
        <taxon>Pyxicephalidae</taxon>
        <taxon>Pyxicephalinae</taxon>
        <taxon>Pyxicephalus</taxon>
    </lineage>
</organism>
<dbReference type="AlphaFoldDB" id="A0AAV3A1C1"/>
<keyword evidence="5" id="KW-0493">Microtubule</keyword>
<feature type="domain" description="HAUS augmin-like complex subunit 3 N-terminal" evidence="11">
    <location>
        <begin position="45"/>
        <end position="247"/>
    </location>
</feature>
<dbReference type="Pfam" id="PF14932">
    <property type="entry name" value="HAUS-augmin3"/>
    <property type="match status" value="1"/>
</dbReference>
<protein>
    <recommendedName>
        <fullName evidence="11">HAUS augmin-like complex subunit 3 N-terminal domain-containing protein</fullName>
    </recommendedName>
</protein>
<dbReference type="InterPro" id="IPR032733">
    <property type="entry name" value="HAUS3_N"/>
</dbReference>
<reference evidence="12" key="1">
    <citation type="thesis" date="2020" institute="ProQuest LLC" country="789 East Eisenhower Parkway, Ann Arbor, MI, USA">
        <title>Comparative Genomics and Chromosome Evolution.</title>
        <authorList>
            <person name="Mudd A.B."/>
        </authorList>
    </citation>
    <scope>NUCLEOTIDE SEQUENCE</scope>
    <source>
        <strain evidence="12">1538</strain>
        <tissue evidence="12">Blood</tissue>
    </source>
</reference>
<dbReference type="PANTHER" id="PTHR19378:SF6">
    <property type="entry name" value="HAUS AUGMIN-LIKE COMPLEX SUBUNIT 3 ISOFORM X1"/>
    <property type="match status" value="1"/>
</dbReference>
<keyword evidence="13" id="KW-1185">Reference proteome</keyword>
<evidence type="ECO:0000256" key="6">
    <source>
        <dbReference type="ARBA" id="ARBA00022776"/>
    </source>
</evidence>
<dbReference type="PANTHER" id="PTHR19378">
    <property type="entry name" value="GOLGIN- RELATED"/>
    <property type="match status" value="1"/>
</dbReference>
<evidence type="ECO:0000256" key="7">
    <source>
        <dbReference type="ARBA" id="ARBA00023054"/>
    </source>
</evidence>
<name>A0AAV3A1C1_PYXAD</name>
<dbReference type="GO" id="GO:0051225">
    <property type="term" value="P:spindle assembly"/>
    <property type="evidence" value="ECO:0007669"/>
    <property type="project" value="InterPro"/>
</dbReference>
<proteinExistence type="inferred from homology"/>
<accession>A0AAV3A1C1</accession>
<feature type="coiled-coil region" evidence="10">
    <location>
        <begin position="109"/>
        <end position="189"/>
    </location>
</feature>
<evidence type="ECO:0000256" key="3">
    <source>
        <dbReference type="ARBA" id="ARBA00022490"/>
    </source>
</evidence>